<dbReference type="PANTHER" id="PTHR38042">
    <property type="entry name" value="UROPORPHYRINOGEN-III SYNTHASE, CHLOROPLASTIC"/>
    <property type="match status" value="1"/>
</dbReference>
<evidence type="ECO:0000256" key="4">
    <source>
        <dbReference type="ARBA" id="ARBA00023239"/>
    </source>
</evidence>
<dbReference type="OrthoDB" id="9787650at2"/>
<comment type="pathway">
    <text evidence="1 9">Porphyrin-containing compound metabolism; protoporphyrin-IX biosynthesis; coproporphyrinogen-III from 5-aminolevulinate: step 3/4.</text>
</comment>
<dbReference type="RefSeq" id="WP_088812370.1">
    <property type="nucleotide sequence ID" value="NZ_FYEX01000001.1"/>
</dbReference>
<proteinExistence type="inferred from homology"/>
<evidence type="ECO:0000256" key="9">
    <source>
        <dbReference type="RuleBase" id="RU366031"/>
    </source>
</evidence>
<keyword evidence="4 9" id="KW-0456">Lyase</keyword>
<dbReference type="Proteomes" id="UP000197215">
    <property type="component" value="Unassembled WGS sequence"/>
</dbReference>
<keyword evidence="12" id="KW-1185">Reference proteome</keyword>
<gene>
    <name evidence="11" type="ORF">SAMN06295916_0462</name>
</gene>
<comment type="catalytic activity">
    <reaction evidence="8 9">
        <text>hydroxymethylbilane = uroporphyrinogen III + H2O</text>
        <dbReference type="Rhea" id="RHEA:18965"/>
        <dbReference type="ChEBI" id="CHEBI:15377"/>
        <dbReference type="ChEBI" id="CHEBI:57308"/>
        <dbReference type="ChEBI" id="CHEBI:57845"/>
        <dbReference type="EC" id="4.2.1.75"/>
    </reaction>
</comment>
<dbReference type="EMBL" id="FYEX01000001">
    <property type="protein sequence ID" value="SNC61382.1"/>
    <property type="molecule type" value="Genomic_DNA"/>
</dbReference>
<evidence type="ECO:0000256" key="6">
    <source>
        <dbReference type="ARBA" id="ARBA00037589"/>
    </source>
</evidence>
<evidence type="ECO:0000313" key="12">
    <source>
        <dbReference type="Proteomes" id="UP000197215"/>
    </source>
</evidence>
<evidence type="ECO:0000256" key="1">
    <source>
        <dbReference type="ARBA" id="ARBA00004772"/>
    </source>
</evidence>
<dbReference type="InterPro" id="IPR003754">
    <property type="entry name" value="4pyrrol_synth_uPrphyn_synth"/>
</dbReference>
<dbReference type="GO" id="GO:0004852">
    <property type="term" value="F:uroporphyrinogen-III synthase activity"/>
    <property type="evidence" value="ECO:0007669"/>
    <property type="project" value="UniProtKB-UniRule"/>
</dbReference>
<comment type="function">
    <text evidence="6 9">Catalyzes cyclization of the linear tetrapyrrole, hydroxymethylbilane, to the macrocyclic uroporphyrinogen III.</text>
</comment>
<dbReference type="InterPro" id="IPR039793">
    <property type="entry name" value="UROS/Hem4"/>
</dbReference>
<dbReference type="EC" id="4.2.1.75" evidence="3 9"/>
<protein>
    <recommendedName>
        <fullName evidence="7 9">Uroporphyrinogen-III synthase</fullName>
        <ecNumber evidence="3 9">4.2.1.75</ecNumber>
    </recommendedName>
</protein>
<dbReference type="SUPFAM" id="SSF69618">
    <property type="entry name" value="HemD-like"/>
    <property type="match status" value="1"/>
</dbReference>
<name>A0A212T5P8_9BURK</name>
<dbReference type="AlphaFoldDB" id="A0A212T5P8"/>
<dbReference type="GO" id="GO:0006782">
    <property type="term" value="P:protoporphyrinogen IX biosynthetic process"/>
    <property type="evidence" value="ECO:0007669"/>
    <property type="project" value="UniProtKB-UniRule"/>
</dbReference>
<dbReference type="Gene3D" id="3.40.50.10090">
    <property type="match status" value="2"/>
</dbReference>
<evidence type="ECO:0000256" key="8">
    <source>
        <dbReference type="ARBA" id="ARBA00048617"/>
    </source>
</evidence>
<evidence type="ECO:0000259" key="10">
    <source>
        <dbReference type="Pfam" id="PF02602"/>
    </source>
</evidence>
<evidence type="ECO:0000256" key="2">
    <source>
        <dbReference type="ARBA" id="ARBA00008133"/>
    </source>
</evidence>
<reference evidence="11 12" key="1">
    <citation type="submission" date="2017-06" db="EMBL/GenBank/DDBJ databases">
        <authorList>
            <person name="Kim H.J."/>
            <person name="Triplett B.A."/>
        </authorList>
    </citation>
    <scope>NUCLEOTIDE SEQUENCE [LARGE SCALE GENOMIC DNA]</scope>
    <source>
        <strain evidence="11 12">MWH-VicM1</strain>
    </source>
</reference>
<dbReference type="GO" id="GO:0006780">
    <property type="term" value="P:uroporphyrinogen III biosynthetic process"/>
    <property type="evidence" value="ECO:0007669"/>
    <property type="project" value="UniProtKB-UniRule"/>
</dbReference>
<dbReference type="CDD" id="cd06578">
    <property type="entry name" value="HemD"/>
    <property type="match status" value="1"/>
</dbReference>
<dbReference type="InterPro" id="IPR036108">
    <property type="entry name" value="4pyrrol_syn_uPrphyn_synt_sf"/>
</dbReference>
<dbReference type="Pfam" id="PF02602">
    <property type="entry name" value="HEM4"/>
    <property type="match status" value="1"/>
</dbReference>
<sequence>MAQIVLTRPLGQSMRLGELLAQQLPELKQIQLPLLSIVPNESPQDAKRLQELLPNIHLAVFVSPNAIECTMRLLKADWPTTVPIAVVGGGSVEALERRGITVDNGYQIYYPKEPENWDSEGLWAELKKVSVHWANQHILFLKGAGGRAWLSEQLLREGAQIHHLETYRRVPLSKDAPVWQLLKTVSPEETACLMTSSEGVRHMTDVLKEMQPWGQEWLNLATMICSHPRIAQTAKELGFKKVECCNAGDNQLVLASQRWIQQLK</sequence>
<dbReference type="UniPathway" id="UPA00251">
    <property type="reaction ID" value="UER00320"/>
</dbReference>
<feature type="domain" description="Tetrapyrrole biosynthesis uroporphyrinogen III synthase" evidence="10">
    <location>
        <begin position="30"/>
        <end position="242"/>
    </location>
</feature>
<comment type="similarity">
    <text evidence="2 9">Belongs to the uroporphyrinogen-III synthase family.</text>
</comment>
<evidence type="ECO:0000256" key="7">
    <source>
        <dbReference type="ARBA" id="ARBA00040167"/>
    </source>
</evidence>
<evidence type="ECO:0000313" key="11">
    <source>
        <dbReference type="EMBL" id="SNC61382.1"/>
    </source>
</evidence>
<accession>A0A212T5P8</accession>
<evidence type="ECO:0000256" key="3">
    <source>
        <dbReference type="ARBA" id="ARBA00013109"/>
    </source>
</evidence>
<organism evidence="11 12">
    <name type="scientific">Polynucleobacter victoriensis</name>
    <dbReference type="NCBI Taxonomy" id="2049319"/>
    <lineage>
        <taxon>Bacteria</taxon>
        <taxon>Pseudomonadati</taxon>
        <taxon>Pseudomonadota</taxon>
        <taxon>Betaproteobacteria</taxon>
        <taxon>Burkholderiales</taxon>
        <taxon>Burkholderiaceae</taxon>
        <taxon>Polynucleobacter</taxon>
    </lineage>
</organism>
<dbReference type="PANTHER" id="PTHR38042:SF1">
    <property type="entry name" value="UROPORPHYRINOGEN-III SYNTHASE, CHLOROPLASTIC"/>
    <property type="match status" value="1"/>
</dbReference>
<evidence type="ECO:0000256" key="5">
    <source>
        <dbReference type="ARBA" id="ARBA00023244"/>
    </source>
</evidence>
<keyword evidence="5 9" id="KW-0627">Porphyrin biosynthesis</keyword>